<protein>
    <submittedName>
        <fullName evidence="2">Uncharacterized protein</fullName>
    </submittedName>
</protein>
<accession>A0A087UQ47</accession>
<keyword evidence="3" id="KW-1185">Reference proteome</keyword>
<proteinExistence type="predicted"/>
<evidence type="ECO:0000313" key="2">
    <source>
        <dbReference type="EMBL" id="KFM79486.1"/>
    </source>
</evidence>
<evidence type="ECO:0000256" key="1">
    <source>
        <dbReference type="SAM" id="Coils"/>
    </source>
</evidence>
<evidence type="ECO:0000313" key="3">
    <source>
        <dbReference type="Proteomes" id="UP000054359"/>
    </source>
</evidence>
<dbReference type="EMBL" id="KK120979">
    <property type="protein sequence ID" value="KFM79486.1"/>
    <property type="molecule type" value="Genomic_DNA"/>
</dbReference>
<dbReference type="AlphaFoldDB" id="A0A087UQ47"/>
<gene>
    <name evidence="2" type="ORF">X975_15772</name>
</gene>
<feature type="coiled-coil region" evidence="1">
    <location>
        <begin position="94"/>
        <end position="121"/>
    </location>
</feature>
<sequence length="154" mass="17969">MELANAVSSTAIKKNITTTSIGNVQDKQDAPQQYKPPYNKNFQHIKVKPFPFETESKVQDTGSRRKPLEAIGSDTEVQHLEMNQNNGVLSNERERELENEILKLKEELKKYQESSVKKEQSVDYEVLEDYEERPISKKSFWSRRESQTSKSKFR</sequence>
<dbReference type="Proteomes" id="UP000054359">
    <property type="component" value="Unassembled WGS sequence"/>
</dbReference>
<organism evidence="2 3">
    <name type="scientific">Stegodyphus mimosarum</name>
    <name type="common">African social velvet spider</name>
    <dbReference type="NCBI Taxonomy" id="407821"/>
    <lineage>
        <taxon>Eukaryota</taxon>
        <taxon>Metazoa</taxon>
        <taxon>Ecdysozoa</taxon>
        <taxon>Arthropoda</taxon>
        <taxon>Chelicerata</taxon>
        <taxon>Arachnida</taxon>
        <taxon>Araneae</taxon>
        <taxon>Araneomorphae</taxon>
        <taxon>Entelegynae</taxon>
        <taxon>Eresoidea</taxon>
        <taxon>Eresidae</taxon>
        <taxon>Stegodyphus</taxon>
    </lineage>
</organism>
<keyword evidence="1" id="KW-0175">Coiled coil</keyword>
<name>A0A087UQ47_STEMI</name>
<reference evidence="2 3" key="1">
    <citation type="submission" date="2013-11" db="EMBL/GenBank/DDBJ databases">
        <title>Genome sequencing of Stegodyphus mimosarum.</title>
        <authorList>
            <person name="Bechsgaard J."/>
        </authorList>
    </citation>
    <scope>NUCLEOTIDE SEQUENCE [LARGE SCALE GENOMIC DNA]</scope>
</reference>
<feature type="non-terminal residue" evidence="2">
    <location>
        <position position="154"/>
    </location>
</feature>